<keyword evidence="2" id="KW-1185">Reference proteome</keyword>
<comment type="caution">
    <text evidence="1">The sequence shown here is derived from an EMBL/GenBank/DDBJ whole genome shotgun (WGS) entry which is preliminary data.</text>
</comment>
<organism evidence="1 2">
    <name type="scientific">Drechslerella dactyloides</name>
    <name type="common">Nematode-trapping fungus</name>
    <name type="synonym">Arthrobotrys dactyloides</name>
    <dbReference type="NCBI Taxonomy" id="74499"/>
    <lineage>
        <taxon>Eukaryota</taxon>
        <taxon>Fungi</taxon>
        <taxon>Dikarya</taxon>
        <taxon>Ascomycota</taxon>
        <taxon>Pezizomycotina</taxon>
        <taxon>Orbiliomycetes</taxon>
        <taxon>Orbiliales</taxon>
        <taxon>Orbiliaceae</taxon>
        <taxon>Drechslerella</taxon>
    </lineage>
</organism>
<protein>
    <submittedName>
        <fullName evidence="1">Uncharacterized protein</fullName>
    </submittedName>
</protein>
<gene>
    <name evidence="1" type="ORF">Dda_7063</name>
</gene>
<name>A0AAD6NG03_DREDA</name>
<sequence>MPNGIGLTRALLDILPRDQEIWSAILEKGSGISVTITPSITIIQIPLDGHFNSRFIINPLIHPGLKEYIVLLAYPNKLTVYYFREMSMDIV</sequence>
<accession>A0AAD6NG03</accession>
<dbReference type="AlphaFoldDB" id="A0AAD6NG03"/>
<reference evidence="1" key="1">
    <citation type="submission" date="2023-01" db="EMBL/GenBank/DDBJ databases">
        <title>The chitinases involved in constricting ring structure development in the nematode-trapping fungus Drechslerella dactyloides.</title>
        <authorList>
            <person name="Wang R."/>
            <person name="Zhang L."/>
            <person name="Tang P."/>
            <person name="Li S."/>
            <person name="Liang L."/>
        </authorList>
    </citation>
    <scope>NUCLEOTIDE SEQUENCE</scope>
    <source>
        <strain evidence="1">YMF1.00031</strain>
    </source>
</reference>
<evidence type="ECO:0000313" key="2">
    <source>
        <dbReference type="Proteomes" id="UP001221413"/>
    </source>
</evidence>
<dbReference type="Proteomes" id="UP001221413">
    <property type="component" value="Unassembled WGS sequence"/>
</dbReference>
<proteinExistence type="predicted"/>
<dbReference type="EMBL" id="JAQGDS010000009">
    <property type="protein sequence ID" value="KAJ6258146.1"/>
    <property type="molecule type" value="Genomic_DNA"/>
</dbReference>
<evidence type="ECO:0000313" key="1">
    <source>
        <dbReference type="EMBL" id="KAJ6258146.1"/>
    </source>
</evidence>